<feature type="region of interest" description="Disordered" evidence="10">
    <location>
        <begin position="231"/>
        <end position="260"/>
    </location>
</feature>
<dbReference type="OMA" id="LRTYTIC"/>
<comment type="function">
    <text evidence="1">Golgi membrane protein involved in vesicular trafficking and spindle migration.</text>
</comment>
<dbReference type="GO" id="GO:0000139">
    <property type="term" value="C:Golgi membrane"/>
    <property type="evidence" value="ECO:0007669"/>
    <property type="project" value="UniProtKB-SubCell"/>
</dbReference>
<evidence type="ECO:0000256" key="7">
    <source>
        <dbReference type="ARBA" id="ARBA00022989"/>
    </source>
</evidence>
<comment type="caution">
    <text evidence="14">The sequence shown here is derived from an EMBL/GenBank/DDBJ whole genome shotgun (WGS) entry which is preliminary data.</text>
</comment>
<dbReference type="AlphaFoldDB" id="A0A1X2HKW9"/>
<feature type="compositionally biased region" description="Polar residues" evidence="10">
    <location>
        <begin position="251"/>
        <end position="260"/>
    </location>
</feature>
<feature type="signal peptide" evidence="12">
    <location>
        <begin position="1"/>
        <end position="23"/>
    </location>
</feature>
<dbReference type="GO" id="GO:0016192">
    <property type="term" value="P:vesicle-mediated transport"/>
    <property type="evidence" value="ECO:0007669"/>
    <property type="project" value="TreeGrafter"/>
</dbReference>
<evidence type="ECO:0000313" key="14">
    <source>
        <dbReference type="EMBL" id="ORY99932.1"/>
    </source>
</evidence>
<dbReference type="Pfam" id="PF09335">
    <property type="entry name" value="VTT_dom"/>
    <property type="match status" value="1"/>
</dbReference>
<keyword evidence="12" id="KW-0732">Signal</keyword>
<dbReference type="STRING" id="13706.A0A1X2HKW9"/>
<dbReference type="InterPro" id="IPR051076">
    <property type="entry name" value="Golgi_membrane_TVP38/TMEM64"/>
</dbReference>
<organism evidence="14 15">
    <name type="scientific">Syncephalastrum racemosum</name>
    <name type="common">Filamentous fungus</name>
    <dbReference type="NCBI Taxonomy" id="13706"/>
    <lineage>
        <taxon>Eukaryota</taxon>
        <taxon>Fungi</taxon>
        <taxon>Fungi incertae sedis</taxon>
        <taxon>Mucoromycota</taxon>
        <taxon>Mucoromycotina</taxon>
        <taxon>Mucoromycetes</taxon>
        <taxon>Mucorales</taxon>
        <taxon>Syncephalastraceae</taxon>
        <taxon>Syncephalastrum</taxon>
    </lineage>
</organism>
<keyword evidence="7 11" id="KW-1133">Transmembrane helix</keyword>
<protein>
    <recommendedName>
        <fullName evidence="4">Golgi apparatus membrane protein TVP38</fullName>
    </recommendedName>
    <alternativeName>
        <fullName evidence="5">Golgi apparatus membrane protein tvp38</fullName>
    </alternativeName>
</protein>
<evidence type="ECO:0000313" key="15">
    <source>
        <dbReference type="Proteomes" id="UP000242180"/>
    </source>
</evidence>
<dbReference type="InterPro" id="IPR032816">
    <property type="entry name" value="VTT_dom"/>
</dbReference>
<comment type="subcellular location">
    <subcellularLocation>
        <location evidence="2">Golgi apparatus membrane</location>
        <topology evidence="2">Multi-pass membrane protein</topology>
    </subcellularLocation>
</comment>
<feature type="transmembrane region" description="Helical" evidence="11">
    <location>
        <begin position="166"/>
        <end position="185"/>
    </location>
</feature>
<dbReference type="PANTHER" id="PTHR47549">
    <property type="entry name" value="GOLGI APPARATUS MEMBRANE PROTEIN TVP38-RELATED"/>
    <property type="match status" value="1"/>
</dbReference>
<evidence type="ECO:0000259" key="13">
    <source>
        <dbReference type="Pfam" id="PF09335"/>
    </source>
</evidence>
<dbReference type="EMBL" id="MCGN01000002">
    <property type="protein sequence ID" value="ORY99932.1"/>
    <property type="molecule type" value="Genomic_DNA"/>
</dbReference>
<evidence type="ECO:0000256" key="9">
    <source>
        <dbReference type="ARBA" id="ARBA00023136"/>
    </source>
</evidence>
<evidence type="ECO:0000256" key="4">
    <source>
        <dbReference type="ARBA" id="ARBA00013533"/>
    </source>
</evidence>
<accession>A0A1X2HKW9</accession>
<feature type="domain" description="VTT" evidence="13">
    <location>
        <begin position="26"/>
        <end position="138"/>
    </location>
</feature>
<evidence type="ECO:0000256" key="5">
    <source>
        <dbReference type="ARBA" id="ARBA00020673"/>
    </source>
</evidence>
<keyword evidence="6 11" id="KW-0812">Transmembrane</keyword>
<evidence type="ECO:0000256" key="12">
    <source>
        <dbReference type="SAM" id="SignalP"/>
    </source>
</evidence>
<evidence type="ECO:0000256" key="3">
    <source>
        <dbReference type="ARBA" id="ARBA00008640"/>
    </source>
</evidence>
<dbReference type="GO" id="GO:0000022">
    <property type="term" value="P:mitotic spindle elongation"/>
    <property type="evidence" value="ECO:0007669"/>
    <property type="project" value="TreeGrafter"/>
</dbReference>
<dbReference type="OrthoDB" id="166803at2759"/>
<evidence type="ECO:0000256" key="6">
    <source>
        <dbReference type="ARBA" id="ARBA00022692"/>
    </source>
</evidence>
<dbReference type="InParanoid" id="A0A1X2HKW9"/>
<evidence type="ECO:0000256" key="1">
    <source>
        <dbReference type="ARBA" id="ARBA00002978"/>
    </source>
</evidence>
<evidence type="ECO:0000256" key="10">
    <source>
        <dbReference type="SAM" id="MobiDB-lite"/>
    </source>
</evidence>
<name>A0A1X2HKW9_SYNRA</name>
<feature type="chain" id="PRO_5012123229" description="Golgi apparatus membrane protein TVP38" evidence="12">
    <location>
        <begin position="24"/>
        <end position="260"/>
    </location>
</feature>
<gene>
    <name evidence="14" type="ORF">BCR43DRAFT_434577</name>
</gene>
<keyword evidence="9 11" id="KW-0472">Membrane</keyword>
<keyword evidence="8" id="KW-0333">Golgi apparatus</keyword>
<keyword evidence="15" id="KW-1185">Reference proteome</keyword>
<sequence>MGVGGYLLIALLIFLSAFPPMIGYGTYQTLSGFTFGFGQGFPLSYFSALAGAVACFWLSRRYLTRYVHRITARYPNLEAVVHAVEKKGFKLFVLIRLSPYPFNLLNVLFAATNISLAHYTLGTALSLLKISLHIYVGANLTSFAKHIMGNDDDLTEGERRAVTVRYIAVVTGSVLATAVMIYVYIVAKRAVAEVTAEDSEEATAFLARNDEEAVYAHDHLDDDWVAWNEEDEEDERYVPLTEQRHSDRPQQEQSPRTDPS</sequence>
<feature type="transmembrane region" description="Helical" evidence="11">
    <location>
        <begin position="41"/>
        <end position="59"/>
    </location>
</feature>
<proteinExistence type="inferred from homology"/>
<comment type="similarity">
    <text evidence="3">Belongs to the TVP38/TMEM64 family.</text>
</comment>
<reference evidence="14 15" key="1">
    <citation type="submission" date="2016-07" db="EMBL/GenBank/DDBJ databases">
        <title>Pervasive Adenine N6-methylation of Active Genes in Fungi.</title>
        <authorList>
            <consortium name="DOE Joint Genome Institute"/>
            <person name="Mondo S.J."/>
            <person name="Dannebaum R.O."/>
            <person name="Kuo R.C."/>
            <person name="Labutti K."/>
            <person name="Haridas S."/>
            <person name="Kuo A."/>
            <person name="Salamov A."/>
            <person name="Ahrendt S.R."/>
            <person name="Lipzen A."/>
            <person name="Sullivan W."/>
            <person name="Andreopoulos W.B."/>
            <person name="Clum A."/>
            <person name="Lindquist E."/>
            <person name="Daum C."/>
            <person name="Ramamoorthy G.K."/>
            <person name="Gryganskyi A."/>
            <person name="Culley D."/>
            <person name="Magnuson J.K."/>
            <person name="James T.Y."/>
            <person name="O'Malley M.A."/>
            <person name="Stajich J.E."/>
            <person name="Spatafora J.W."/>
            <person name="Visel A."/>
            <person name="Grigoriev I.V."/>
        </authorList>
    </citation>
    <scope>NUCLEOTIDE SEQUENCE [LARGE SCALE GENOMIC DNA]</scope>
    <source>
        <strain evidence="14 15">NRRL 2496</strain>
    </source>
</reference>
<evidence type="ECO:0000256" key="8">
    <source>
        <dbReference type="ARBA" id="ARBA00023034"/>
    </source>
</evidence>
<dbReference type="Proteomes" id="UP000242180">
    <property type="component" value="Unassembled WGS sequence"/>
</dbReference>
<evidence type="ECO:0000256" key="2">
    <source>
        <dbReference type="ARBA" id="ARBA00004653"/>
    </source>
</evidence>
<evidence type="ECO:0000256" key="11">
    <source>
        <dbReference type="SAM" id="Phobius"/>
    </source>
</evidence>
<dbReference type="PANTHER" id="PTHR47549:SF3">
    <property type="entry name" value="GOLGI APPARATUS MEMBRANE PROTEIN TVP38"/>
    <property type="match status" value="1"/>
</dbReference>